<accession>A0A0G4FAY5</accession>
<proteinExistence type="predicted"/>
<keyword evidence="1" id="KW-0175">Coiled coil</keyword>
<dbReference type="AlphaFoldDB" id="A0A0G4FAY5"/>
<organism evidence="3 4">
    <name type="scientific">Vitrella brassicaformis (strain CCMP3155)</name>
    <dbReference type="NCBI Taxonomy" id="1169540"/>
    <lineage>
        <taxon>Eukaryota</taxon>
        <taxon>Sar</taxon>
        <taxon>Alveolata</taxon>
        <taxon>Colpodellida</taxon>
        <taxon>Vitrellaceae</taxon>
        <taxon>Vitrella</taxon>
    </lineage>
</organism>
<feature type="region of interest" description="Disordered" evidence="2">
    <location>
        <begin position="90"/>
        <end position="119"/>
    </location>
</feature>
<protein>
    <recommendedName>
        <fullName evidence="5">Protein kinase domain-containing protein</fullName>
    </recommendedName>
</protein>
<feature type="coiled-coil region" evidence="1">
    <location>
        <begin position="189"/>
        <end position="242"/>
    </location>
</feature>
<dbReference type="EMBL" id="CDMY01000395">
    <property type="protein sequence ID" value="CEM09785.1"/>
    <property type="molecule type" value="Genomic_DNA"/>
</dbReference>
<evidence type="ECO:0000256" key="1">
    <source>
        <dbReference type="SAM" id="Coils"/>
    </source>
</evidence>
<feature type="coiled-coil region" evidence="1">
    <location>
        <begin position="334"/>
        <end position="425"/>
    </location>
</feature>
<dbReference type="InParanoid" id="A0A0G4FAY5"/>
<dbReference type="VEuPathDB" id="CryptoDB:Vbra_4377"/>
<dbReference type="SUPFAM" id="SSF56112">
    <property type="entry name" value="Protein kinase-like (PK-like)"/>
    <property type="match status" value="1"/>
</dbReference>
<evidence type="ECO:0000313" key="3">
    <source>
        <dbReference type="EMBL" id="CEM09785.1"/>
    </source>
</evidence>
<reference evidence="3 4" key="1">
    <citation type="submission" date="2014-11" db="EMBL/GenBank/DDBJ databases">
        <authorList>
            <person name="Zhu J."/>
            <person name="Qi W."/>
            <person name="Song R."/>
        </authorList>
    </citation>
    <scope>NUCLEOTIDE SEQUENCE [LARGE SCALE GENOMIC DNA]</scope>
</reference>
<keyword evidence="4" id="KW-1185">Reference proteome</keyword>
<name>A0A0G4FAY5_VITBC</name>
<evidence type="ECO:0008006" key="5">
    <source>
        <dbReference type="Google" id="ProtNLM"/>
    </source>
</evidence>
<evidence type="ECO:0000313" key="4">
    <source>
        <dbReference type="Proteomes" id="UP000041254"/>
    </source>
</evidence>
<dbReference type="Proteomes" id="UP000041254">
    <property type="component" value="Unassembled WGS sequence"/>
</dbReference>
<dbReference type="InterPro" id="IPR011009">
    <property type="entry name" value="Kinase-like_dom_sf"/>
</dbReference>
<gene>
    <name evidence="3" type="ORF">Vbra_4377</name>
</gene>
<dbReference type="Gene3D" id="1.10.510.10">
    <property type="entry name" value="Transferase(Phosphotransferase) domain 1"/>
    <property type="match status" value="1"/>
</dbReference>
<evidence type="ECO:0000256" key="2">
    <source>
        <dbReference type="SAM" id="MobiDB-lite"/>
    </source>
</evidence>
<sequence length="644" mass="74452">MDDGDCKRFLRDVYAFIDNRPRGKLNAVIQDVLEDRALYKERMEKYKKERHLHRDYEKETEKELLVVQAEYTKLHADHQRLSQKIVQQQHQQQQAAAAAHHHPMAQRYPQRHPGAAGRGWAPGGHLRDILVLRQTGDWSAMVRTVYNYLDTSHRMKMGSEICSVLQERSFYHERTLWYKKDGLAVRDTLRKLKREHKALVEKAELLQYDDLNDDFQELLRSSRDMCDEIDELKEKVAELQEGVTPQPRVPRCCHRRRIRTPTTPAKEGTTHHQFIVQGCLSACHSLFCVPPADLDSSRRGHIGSDICDVLEERSFYHERTLPYKQSGIRVRDTHRKLKREHKALVEKAELLQVERTLWYKKDGLAVRDTLRKLKREHKALVEKAELLQFDKDTLQQKYDDLNDDFQELLRSSRDMCDEIDELKEKVAELQPIVPHSVAGGSDGGSWRHQGGRRRPMERSSLPTFYIRPIDISPALTRLFEDSPILAHTVKTDECLLSLPLDEERGWGVSVYPLLNKGMFGGMSLQRGMGGGKRGAQQRRYYLFHWEHPFGEETSNEQLLTIDQSVDERAASLMRGLLAPDPADRFQSAAEALQHPYFMEDSTGEPAAGEFQQELDEAQRVIAAYTLYPLVSVFSSRASCGLHSR</sequence>